<dbReference type="EMBL" id="JAERUA010000019">
    <property type="protein sequence ID" value="KAI1886702.1"/>
    <property type="molecule type" value="Genomic_DNA"/>
</dbReference>
<dbReference type="InterPro" id="IPR019651">
    <property type="entry name" value="Glutamate_DH_NAD-spec"/>
</dbReference>
<evidence type="ECO:0000256" key="2">
    <source>
        <dbReference type="SAM" id="SignalP"/>
    </source>
</evidence>
<protein>
    <submittedName>
        <fullName evidence="3">Uncharacterized protein</fullName>
    </submittedName>
</protein>
<comment type="caution">
    <text evidence="3">The sequence shown here is derived from an EMBL/GenBank/DDBJ whole genome shotgun (WGS) entry which is preliminary data.</text>
</comment>
<feature type="signal peptide" evidence="2">
    <location>
        <begin position="1"/>
        <end position="24"/>
    </location>
</feature>
<proteinExistence type="predicted"/>
<gene>
    <name evidence="3" type="ORF">AGOR_G00198510</name>
</gene>
<evidence type="ECO:0000313" key="4">
    <source>
        <dbReference type="Proteomes" id="UP000829720"/>
    </source>
</evidence>
<keyword evidence="4" id="KW-1185">Reference proteome</keyword>
<keyword evidence="1" id="KW-0472">Membrane</keyword>
<feature type="transmembrane region" description="Helical" evidence="1">
    <location>
        <begin position="51"/>
        <end position="73"/>
    </location>
</feature>
<feature type="transmembrane region" description="Helical" evidence="1">
    <location>
        <begin position="85"/>
        <end position="105"/>
    </location>
</feature>
<organism evidence="3 4">
    <name type="scientific">Albula goreensis</name>
    <dbReference type="NCBI Taxonomy" id="1534307"/>
    <lineage>
        <taxon>Eukaryota</taxon>
        <taxon>Metazoa</taxon>
        <taxon>Chordata</taxon>
        <taxon>Craniata</taxon>
        <taxon>Vertebrata</taxon>
        <taxon>Euteleostomi</taxon>
        <taxon>Actinopterygii</taxon>
        <taxon>Neopterygii</taxon>
        <taxon>Teleostei</taxon>
        <taxon>Albuliformes</taxon>
        <taxon>Albulidae</taxon>
        <taxon>Albula</taxon>
    </lineage>
</organism>
<feature type="transmembrane region" description="Helical" evidence="1">
    <location>
        <begin position="125"/>
        <end position="143"/>
    </location>
</feature>
<keyword evidence="1" id="KW-1133">Transmembrane helix</keyword>
<keyword evidence="1" id="KW-0812">Transmembrane</keyword>
<dbReference type="Proteomes" id="UP000829720">
    <property type="component" value="Unassembled WGS sequence"/>
</dbReference>
<accession>A0A8T3CSY3</accession>
<keyword evidence="2" id="KW-0732">Signal</keyword>
<evidence type="ECO:0000256" key="1">
    <source>
        <dbReference type="SAM" id="Phobius"/>
    </source>
</evidence>
<name>A0A8T3CSY3_9TELE</name>
<evidence type="ECO:0000313" key="3">
    <source>
        <dbReference type="EMBL" id="KAI1886702.1"/>
    </source>
</evidence>
<reference evidence="3" key="1">
    <citation type="submission" date="2021-01" db="EMBL/GenBank/DDBJ databases">
        <authorList>
            <person name="Zahm M."/>
            <person name="Roques C."/>
            <person name="Cabau C."/>
            <person name="Klopp C."/>
            <person name="Donnadieu C."/>
            <person name="Jouanno E."/>
            <person name="Lampietro C."/>
            <person name="Louis A."/>
            <person name="Herpin A."/>
            <person name="Echchiki A."/>
            <person name="Berthelot C."/>
            <person name="Parey E."/>
            <person name="Roest-Crollius H."/>
            <person name="Braasch I."/>
            <person name="Postlethwait J."/>
            <person name="Bobe J."/>
            <person name="Montfort J."/>
            <person name="Bouchez O."/>
            <person name="Begum T."/>
            <person name="Mejri S."/>
            <person name="Adams A."/>
            <person name="Chen W.-J."/>
            <person name="Guiguen Y."/>
        </authorList>
    </citation>
    <scope>NUCLEOTIDE SEQUENCE</scope>
    <source>
        <tissue evidence="3">Blood</tissue>
    </source>
</reference>
<dbReference type="Pfam" id="PF10712">
    <property type="entry name" value="NAD-GH"/>
    <property type="match status" value="1"/>
</dbReference>
<sequence length="192" mass="21186">MLHTAVFIRKALLIHLLDCGPLRAGPSTGPCLVTTASCWHPTLVKVADDGLAHLLQLFLLIFIFLLLSQLVVLQPVDCLVALLNHFLLVILTNLVFYVVILHASLHVEGIGLQRILSSNLVPLEFILGLVLLSLLHHPLNLLFAQPTLVISDGDLVLLTCAFVCCRHIQNTVCINVKCHFDLRDAAWGRRDA</sequence>
<dbReference type="AlphaFoldDB" id="A0A8T3CSY3"/>
<feature type="chain" id="PRO_5035812572" evidence="2">
    <location>
        <begin position="25"/>
        <end position="192"/>
    </location>
</feature>